<evidence type="ECO:0000313" key="2">
    <source>
        <dbReference type="Proteomes" id="UP000322234"/>
    </source>
</evidence>
<dbReference type="Proteomes" id="UP000322234">
    <property type="component" value="Unassembled WGS sequence"/>
</dbReference>
<dbReference type="EMBL" id="VBQZ03000002">
    <property type="protein sequence ID" value="MXQ79569.1"/>
    <property type="molecule type" value="Genomic_DNA"/>
</dbReference>
<name>A0A6B0QPK0_9CETA</name>
<sequence>MSLYAEVIEEITGDGRWVGFHPPSVTGLWKTSKASFGYSVRQDAGEGAVLQQHLTETFKDEIIVIHESSKAYPIQSIRNKS</sequence>
<gene>
    <name evidence="1" type="ORF">E5288_WYG007207</name>
</gene>
<keyword evidence="2" id="KW-1185">Reference proteome</keyword>
<comment type="caution">
    <text evidence="1">The sequence shown here is derived from an EMBL/GenBank/DDBJ whole genome shotgun (WGS) entry which is preliminary data.</text>
</comment>
<protein>
    <submittedName>
        <fullName evidence="1">Uncharacterized protein</fullName>
    </submittedName>
</protein>
<proteinExistence type="predicted"/>
<reference evidence="1" key="1">
    <citation type="submission" date="2019-10" db="EMBL/GenBank/DDBJ databases">
        <title>The sequence and de novo assembly of the wild yak genome.</title>
        <authorList>
            <person name="Liu Y."/>
        </authorList>
    </citation>
    <scope>NUCLEOTIDE SEQUENCE [LARGE SCALE GENOMIC DNA]</scope>
    <source>
        <strain evidence="1">WY2019</strain>
    </source>
</reference>
<accession>A0A6B0QPK0</accession>
<dbReference type="AlphaFoldDB" id="A0A6B0QPK0"/>
<organism evidence="1 2">
    <name type="scientific">Bos mutus</name>
    <name type="common">wild yak</name>
    <dbReference type="NCBI Taxonomy" id="72004"/>
    <lineage>
        <taxon>Eukaryota</taxon>
        <taxon>Metazoa</taxon>
        <taxon>Chordata</taxon>
        <taxon>Craniata</taxon>
        <taxon>Vertebrata</taxon>
        <taxon>Euteleostomi</taxon>
        <taxon>Mammalia</taxon>
        <taxon>Eutheria</taxon>
        <taxon>Laurasiatheria</taxon>
        <taxon>Artiodactyla</taxon>
        <taxon>Ruminantia</taxon>
        <taxon>Pecora</taxon>
        <taxon>Bovidae</taxon>
        <taxon>Bovinae</taxon>
        <taxon>Bos</taxon>
    </lineage>
</organism>
<evidence type="ECO:0000313" key="1">
    <source>
        <dbReference type="EMBL" id="MXQ79569.1"/>
    </source>
</evidence>